<evidence type="ECO:0000313" key="7">
    <source>
        <dbReference type="EMBL" id="TQV82726.1"/>
    </source>
</evidence>
<keyword evidence="3" id="KW-0805">Transcription regulation</keyword>
<dbReference type="Gene3D" id="1.10.10.60">
    <property type="entry name" value="Homeodomain-like"/>
    <property type="match status" value="1"/>
</dbReference>
<dbReference type="InterPro" id="IPR025944">
    <property type="entry name" value="Sigma_54_int_dom_CS"/>
</dbReference>
<evidence type="ECO:0000256" key="2">
    <source>
        <dbReference type="ARBA" id="ARBA00022840"/>
    </source>
</evidence>
<dbReference type="PROSITE" id="PS00676">
    <property type="entry name" value="SIGMA54_INTERACT_2"/>
    <property type="match status" value="1"/>
</dbReference>
<keyword evidence="8" id="KW-1185">Reference proteome</keyword>
<accession>A0A545TZS9</accession>
<dbReference type="InterPro" id="IPR009057">
    <property type="entry name" value="Homeodomain-like_sf"/>
</dbReference>
<organism evidence="7 8">
    <name type="scientific">Exilibacterium tricleocarpae</name>
    <dbReference type="NCBI Taxonomy" id="2591008"/>
    <lineage>
        <taxon>Bacteria</taxon>
        <taxon>Pseudomonadati</taxon>
        <taxon>Pseudomonadota</taxon>
        <taxon>Gammaproteobacteria</taxon>
        <taxon>Cellvibrionales</taxon>
        <taxon>Cellvibrionaceae</taxon>
        <taxon>Exilibacterium</taxon>
    </lineage>
</organism>
<evidence type="ECO:0000256" key="4">
    <source>
        <dbReference type="ARBA" id="ARBA00023125"/>
    </source>
</evidence>
<dbReference type="GO" id="GO:0043565">
    <property type="term" value="F:sequence-specific DNA binding"/>
    <property type="evidence" value="ECO:0007669"/>
    <property type="project" value="InterPro"/>
</dbReference>
<dbReference type="SUPFAM" id="SSF52540">
    <property type="entry name" value="P-loop containing nucleoside triphosphate hydrolases"/>
    <property type="match status" value="1"/>
</dbReference>
<dbReference type="InterPro" id="IPR025943">
    <property type="entry name" value="Sigma_54_int_dom_ATP-bd_2"/>
</dbReference>
<keyword evidence="2" id="KW-0067">ATP-binding</keyword>
<dbReference type="Pfam" id="PF00158">
    <property type="entry name" value="Sigma54_activat"/>
    <property type="match status" value="1"/>
</dbReference>
<sequence length="327" mass="35830">MIGSAQAFVDILKTIQRCAKVDVPVLINGETGTGKELAARALHYAGPRRAGPFQALNCGAIPDLLVENELFGHVRGAYTDARGTQPGLVELASGGTLFLDEVDALSYKAQGALLRFIQDGTYRELGGGTDKRADVRVVSASNKSLEALARAGKFRQDLMYRLNTLIVDMPSLRERREDIPALVTYFLQASEKEFSLGSKHFHPQSITDIISYGWPGNIRELENFVRRAYLLTDGQVIFQSPDKSPDHCSNLSPAGDGPARRCNGAQQAIVPFSDAKRLAVDYFESSYIAQLLRTTGGNLSRAAQLAGKERRAFSRLVKKHGIIRSDF</sequence>
<evidence type="ECO:0000256" key="5">
    <source>
        <dbReference type="ARBA" id="ARBA00023163"/>
    </source>
</evidence>
<dbReference type="PANTHER" id="PTHR32071">
    <property type="entry name" value="TRANSCRIPTIONAL REGULATORY PROTEIN"/>
    <property type="match status" value="1"/>
</dbReference>
<dbReference type="PROSITE" id="PS50045">
    <property type="entry name" value="SIGMA54_INTERACT_4"/>
    <property type="match status" value="1"/>
</dbReference>
<evidence type="ECO:0000259" key="6">
    <source>
        <dbReference type="PROSITE" id="PS50045"/>
    </source>
</evidence>
<reference evidence="7 8" key="1">
    <citation type="submission" date="2019-06" db="EMBL/GenBank/DDBJ databases">
        <title>Whole genome sequence for Cellvibrionaceae sp. R142.</title>
        <authorList>
            <person name="Wang G."/>
        </authorList>
    </citation>
    <scope>NUCLEOTIDE SEQUENCE [LARGE SCALE GENOMIC DNA]</scope>
    <source>
        <strain evidence="7 8">R142</strain>
    </source>
</reference>
<dbReference type="CDD" id="cd00009">
    <property type="entry name" value="AAA"/>
    <property type="match status" value="1"/>
</dbReference>
<dbReference type="EMBL" id="VHSG01000007">
    <property type="protein sequence ID" value="TQV82726.1"/>
    <property type="molecule type" value="Genomic_DNA"/>
</dbReference>
<dbReference type="GO" id="GO:0006355">
    <property type="term" value="P:regulation of DNA-templated transcription"/>
    <property type="evidence" value="ECO:0007669"/>
    <property type="project" value="InterPro"/>
</dbReference>
<name>A0A545TZS9_9GAMM</name>
<dbReference type="InterPro" id="IPR002078">
    <property type="entry name" value="Sigma_54_int"/>
</dbReference>
<comment type="caution">
    <text evidence="7">The sequence shown here is derived from an EMBL/GenBank/DDBJ whole genome shotgun (WGS) entry which is preliminary data.</text>
</comment>
<dbReference type="InterPro" id="IPR058031">
    <property type="entry name" value="AAA_lid_NorR"/>
</dbReference>
<dbReference type="InterPro" id="IPR003593">
    <property type="entry name" value="AAA+_ATPase"/>
</dbReference>
<dbReference type="FunFam" id="3.40.50.300:FF:000006">
    <property type="entry name" value="DNA-binding transcriptional regulator NtrC"/>
    <property type="match status" value="1"/>
</dbReference>
<dbReference type="InterPro" id="IPR002197">
    <property type="entry name" value="HTH_Fis"/>
</dbReference>
<proteinExistence type="predicted"/>
<evidence type="ECO:0000313" key="8">
    <source>
        <dbReference type="Proteomes" id="UP000319732"/>
    </source>
</evidence>
<dbReference type="PANTHER" id="PTHR32071:SF38">
    <property type="entry name" value="PSP OPERON TRANSCRIPTIONAL ACTIVATOR"/>
    <property type="match status" value="1"/>
</dbReference>
<dbReference type="Proteomes" id="UP000319732">
    <property type="component" value="Unassembled WGS sequence"/>
</dbReference>
<dbReference type="SUPFAM" id="SSF46689">
    <property type="entry name" value="Homeodomain-like"/>
    <property type="match status" value="1"/>
</dbReference>
<keyword evidence="1" id="KW-0547">Nucleotide-binding</keyword>
<dbReference type="GO" id="GO:0005524">
    <property type="term" value="F:ATP binding"/>
    <property type="evidence" value="ECO:0007669"/>
    <property type="project" value="UniProtKB-KW"/>
</dbReference>
<dbReference type="Gene3D" id="1.10.8.60">
    <property type="match status" value="1"/>
</dbReference>
<dbReference type="InterPro" id="IPR027417">
    <property type="entry name" value="P-loop_NTPase"/>
</dbReference>
<dbReference type="PRINTS" id="PR01590">
    <property type="entry name" value="HTHFIS"/>
</dbReference>
<keyword evidence="5" id="KW-0804">Transcription</keyword>
<evidence type="ECO:0000256" key="1">
    <source>
        <dbReference type="ARBA" id="ARBA00022741"/>
    </source>
</evidence>
<dbReference type="OrthoDB" id="9804019at2"/>
<protein>
    <submittedName>
        <fullName evidence="7">Sigma-54-dependent Fis family transcriptional regulator</fullName>
    </submittedName>
</protein>
<keyword evidence="4" id="KW-0238">DNA-binding</keyword>
<dbReference type="PROSITE" id="PS00688">
    <property type="entry name" value="SIGMA54_INTERACT_3"/>
    <property type="match status" value="1"/>
</dbReference>
<dbReference type="Gene3D" id="3.40.50.300">
    <property type="entry name" value="P-loop containing nucleotide triphosphate hydrolases"/>
    <property type="match status" value="1"/>
</dbReference>
<feature type="domain" description="Sigma-54 factor interaction" evidence="6">
    <location>
        <begin position="1"/>
        <end position="230"/>
    </location>
</feature>
<gene>
    <name evidence="7" type="ORF">FKG94_06940</name>
</gene>
<dbReference type="SMART" id="SM00382">
    <property type="entry name" value="AAA"/>
    <property type="match status" value="1"/>
</dbReference>
<evidence type="ECO:0000256" key="3">
    <source>
        <dbReference type="ARBA" id="ARBA00023015"/>
    </source>
</evidence>
<dbReference type="Pfam" id="PF25601">
    <property type="entry name" value="AAA_lid_14"/>
    <property type="match status" value="1"/>
</dbReference>
<dbReference type="AlphaFoldDB" id="A0A545TZS9"/>